<proteinExistence type="predicted"/>
<dbReference type="Proteomes" id="UP001458880">
    <property type="component" value="Unassembled WGS sequence"/>
</dbReference>
<protein>
    <submittedName>
        <fullName evidence="2">CTLH/CRA C-terminal to LisH motif domain</fullName>
    </submittedName>
</protein>
<name>A0AAW1IYJ7_POPJA</name>
<feature type="domain" description="CTLH" evidence="1">
    <location>
        <begin position="63"/>
        <end position="120"/>
    </location>
</feature>
<dbReference type="AlphaFoldDB" id="A0AAW1IYJ7"/>
<sequence length="229" mass="26254">MSFHDKTEISSKEDWIRLLESKELNRTNMNKLIMNYLVTEGFKEAAEKFQQESGVCPSVELNSLDDRIRIREAIINGRMQEATALINQLHPELLDNDRYLYFHLQQLHLIELIRNNRVEEALAFAQSHLSEAGEDDPSVLSELERTIALLAFEDPHSSPFGDLLQPAHRQKIASEVNAAILKMEHQESTHPKISSLLKLILWSQQQLDKKNIKYAKITDLSTATIEGPK</sequence>
<dbReference type="Pfam" id="PF10607">
    <property type="entry name" value="CTLH"/>
    <property type="match status" value="1"/>
</dbReference>
<dbReference type="PANTHER" id="PTHR12864">
    <property type="entry name" value="RAN BINDING PROTEIN 9-RELATED"/>
    <property type="match status" value="1"/>
</dbReference>
<dbReference type="PROSITE" id="PS50896">
    <property type="entry name" value="LISH"/>
    <property type="match status" value="1"/>
</dbReference>
<dbReference type="SMART" id="SM00757">
    <property type="entry name" value="CRA"/>
    <property type="match status" value="1"/>
</dbReference>
<evidence type="ECO:0000313" key="3">
    <source>
        <dbReference type="Proteomes" id="UP001458880"/>
    </source>
</evidence>
<dbReference type="EMBL" id="JASPKY010000492">
    <property type="protein sequence ID" value="KAK9695091.1"/>
    <property type="molecule type" value="Genomic_DNA"/>
</dbReference>
<dbReference type="SMART" id="SM00668">
    <property type="entry name" value="CTLH"/>
    <property type="match status" value="1"/>
</dbReference>
<accession>A0AAW1IYJ7</accession>
<comment type="caution">
    <text evidence="2">The sequence shown here is derived from an EMBL/GenBank/DDBJ whole genome shotgun (WGS) entry which is preliminary data.</text>
</comment>
<dbReference type="InterPro" id="IPR006594">
    <property type="entry name" value="LisH"/>
</dbReference>
<dbReference type="InterPro" id="IPR024964">
    <property type="entry name" value="CTLH/CRA"/>
</dbReference>
<dbReference type="PROSITE" id="PS50897">
    <property type="entry name" value="CTLH"/>
    <property type="match status" value="1"/>
</dbReference>
<dbReference type="InterPro" id="IPR013144">
    <property type="entry name" value="CRA_dom"/>
</dbReference>
<gene>
    <name evidence="2" type="ORF">QE152_g33104</name>
</gene>
<keyword evidence="3" id="KW-1185">Reference proteome</keyword>
<evidence type="ECO:0000313" key="2">
    <source>
        <dbReference type="EMBL" id="KAK9695091.1"/>
    </source>
</evidence>
<organism evidence="2 3">
    <name type="scientific">Popillia japonica</name>
    <name type="common">Japanese beetle</name>
    <dbReference type="NCBI Taxonomy" id="7064"/>
    <lineage>
        <taxon>Eukaryota</taxon>
        <taxon>Metazoa</taxon>
        <taxon>Ecdysozoa</taxon>
        <taxon>Arthropoda</taxon>
        <taxon>Hexapoda</taxon>
        <taxon>Insecta</taxon>
        <taxon>Pterygota</taxon>
        <taxon>Neoptera</taxon>
        <taxon>Endopterygota</taxon>
        <taxon>Coleoptera</taxon>
        <taxon>Polyphaga</taxon>
        <taxon>Scarabaeiformia</taxon>
        <taxon>Scarabaeidae</taxon>
        <taxon>Rutelinae</taxon>
        <taxon>Popillia</taxon>
    </lineage>
</organism>
<evidence type="ECO:0000259" key="1">
    <source>
        <dbReference type="PROSITE" id="PS50897"/>
    </source>
</evidence>
<reference evidence="2 3" key="1">
    <citation type="journal article" date="2024" name="BMC Genomics">
        <title>De novo assembly and annotation of Popillia japonica's genome with initial clues to its potential as an invasive pest.</title>
        <authorList>
            <person name="Cucini C."/>
            <person name="Boschi S."/>
            <person name="Funari R."/>
            <person name="Cardaioli E."/>
            <person name="Iannotti N."/>
            <person name="Marturano G."/>
            <person name="Paoli F."/>
            <person name="Bruttini M."/>
            <person name="Carapelli A."/>
            <person name="Frati F."/>
            <person name="Nardi F."/>
        </authorList>
    </citation>
    <scope>NUCLEOTIDE SEQUENCE [LARGE SCALE GENOMIC DNA]</scope>
    <source>
        <strain evidence="2">DMR45628</strain>
    </source>
</reference>
<dbReference type="InterPro" id="IPR050618">
    <property type="entry name" value="Ubq-SigPath_Reg"/>
</dbReference>
<dbReference type="SMART" id="SM00667">
    <property type="entry name" value="LisH"/>
    <property type="match status" value="1"/>
</dbReference>
<dbReference type="InterPro" id="IPR006595">
    <property type="entry name" value="CTLH_C"/>
</dbReference>
<dbReference type="Pfam" id="PF08513">
    <property type="entry name" value="LisH"/>
    <property type="match status" value="1"/>
</dbReference>